<keyword evidence="2" id="KW-1185">Reference proteome</keyword>
<accession>A0ABU5DUM3</accession>
<reference evidence="1 2" key="1">
    <citation type="journal article" date="2013" name="Antonie Van Leeuwenhoek">
        <title>Dongia rigui sp. nov., isolated from freshwater of a large wetland in Korea.</title>
        <authorList>
            <person name="Baik K.S."/>
            <person name="Hwang Y.M."/>
            <person name="Choi J.S."/>
            <person name="Kwon J."/>
            <person name="Seong C.N."/>
        </authorList>
    </citation>
    <scope>NUCLEOTIDE SEQUENCE [LARGE SCALE GENOMIC DNA]</scope>
    <source>
        <strain evidence="1 2">04SU4-P</strain>
    </source>
</reference>
<dbReference type="EMBL" id="JAXCLX010000001">
    <property type="protein sequence ID" value="MDY0870634.1"/>
    <property type="molecule type" value="Genomic_DNA"/>
</dbReference>
<name>A0ABU5DUM3_9PROT</name>
<dbReference type="Proteomes" id="UP001271769">
    <property type="component" value="Unassembled WGS sequence"/>
</dbReference>
<sequence>MSKQDRVPKSWPEIMSDVMAAAYLDMSQSQFLSLVKQGRLPAARTVFGSSMVRWRRAALDAAINVEFCLPVSNKTATELASPDGSEWMDAIQDAA</sequence>
<evidence type="ECO:0000313" key="1">
    <source>
        <dbReference type="EMBL" id="MDY0870634.1"/>
    </source>
</evidence>
<gene>
    <name evidence="1" type="ORF">SMD31_01815</name>
</gene>
<comment type="caution">
    <text evidence="1">The sequence shown here is derived from an EMBL/GenBank/DDBJ whole genome shotgun (WGS) entry which is preliminary data.</text>
</comment>
<evidence type="ECO:0008006" key="3">
    <source>
        <dbReference type="Google" id="ProtNLM"/>
    </source>
</evidence>
<proteinExistence type="predicted"/>
<protein>
    <recommendedName>
        <fullName evidence="3">Transcriptional regulator</fullName>
    </recommendedName>
</protein>
<dbReference type="RefSeq" id="WP_320498927.1">
    <property type="nucleotide sequence ID" value="NZ_JAXCLX010000001.1"/>
</dbReference>
<organism evidence="1 2">
    <name type="scientific">Dongia rigui</name>
    <dbReference type="NCBI Taxonomy" id="940149"/>
    <lineage>
        <taxon>Bacteria</taxon>
        <taxon>Pseudomonadati</taxon>
        <taxon>Pseudomonadota</taxon>
        <taxon>Alphaproteobacteria</taxon>
        <taxon>Rhodospirillales</taxon>
        <taxon>Dongiaceae</taxon>
        <taxon>Dongia</taxon>
    </lineage>
</organism>
<evidence type="ECO:0000313" key="2">
    <source>
        <dbReference type="Proteomes" id="UP001271769"/>
    </source>
</evidence>